<evidence type="ECO:0000313" key="2">
    <source>
        <dbReference type="Proteomes" id="UP000003773"/>
    </source>
</evidence>
<sequence length="34" mass="4061">MQEMFGPRAASLWRCVSKDFSDWNTADMIRPAWR</sequence>
<dbReference type="HOGENOM" id="CLU_3372326_0_0_11"/>
<dbReference type="AlphaFoldDB" id="A7A4K8"/>
<proteinExistence type="predicted"/>
<gene>
    <name evidence="1" type="ORF">BIFADO_00766</name>
</gene>
<organism evidence="1 2">
    <name type="scientific">Bifidobacterium adolescentis L2-32</name>
    <dbReference type="NCBI Taxonomy" id="411481"/>
    <lineage>
        <taxon>Bacteria</taxon>
        <taxon>Bacillati</taxon>
        <taxon>Actinomycetota</taxon>
        <taxon>Actinomycetes</taxon>
        <taxon>Bifidobacteriales</taxon>
        <taxon>Bifidobacteriaceae</taxon>
        <taxon>Bifidobacterium</taxon>
    </lineage>
</organism>
<comment type="caution">
    <text evidence="1">The sequence shown here is derived from an EMBL/GenBank/DDBJ whole genome shotgun (WGS) entry which is preliminary data.</text>
</comment>
<evidence type="ECO:0000313" key="1">
    <source>
        <dbReference type="EMBL" id="EDN83841.1"/>
    </source>
</evidence>
<reference evidence="1 2" key="1">
    <citation type="submission" date="2007-04" db="EMBL/GenBank/DDBJ databases">
        <authorList>
            <person name="Fulton L."/>
            <person name="Clifton S."/>
            <person name="Fulton B."/>
            <person name="Xu J."/>
            <person name="Minx P."/>
            <person name="Pepin K.H."/>
            <person name="Johnson M."/>
            <person name="Thiruvilangam P."/>
            <person name="Bhonagiri V."/>
            <person name="Nash W.E."/>
            <person name="Mardis E.R."/>
            <person name="Wilson R.K."/>
        </authorList>
    </citation>
    <scope>NUCLEOTIDE SEQUENCE [LARGE SCALE GENOMIC DNA]</scope>
    <source>
        <strain evidence="1 2">L2-32</strain>
    </source>
</reference>
<dbReference type="EMBL" id="AAXD02000018">
    <property type="protein sequence ID" value="EDN83841.1"/>
    <property type="molecule type" value="Genomic_DNA"/>
</dbReference>
<name>A7A4K8_BIFAD</name>
<accession>A7A4K8</accession>
<dbReference type="Proteomes" id="UP000003773">
    <property type="component" value="Unassembled WGS sequence"/>
</dbReference>
<protein>
    <submittedName>
        <fullName evidence="1">Uncharacterized protein</fullName>
    </submittedName>
</protein>
<reference evidence="1 2" key="2">
    <citation type="submission" date="2007-05" db="EMBL/GenBank/DDBJ databases">
        <title>Draft genome sequence of Bifidobacterium adolescentis (L2-32).</title>
        <authorList>
            <person name="Sudarsanam P."/>
            <person name="Ley R."/>
            <person name="Guruge J."/>
            <person name="Turnbaugh P.J."/>
            <person name="Mahowald M."/>
            <person name="Liep D."/>
            <person name="Gordon J."/>
        </authorList>
    </citation>
    <scope>NUCLEOTIDE SEQUENCE [LARGE SCALE GENOMIC DNA]</scope>
    <source>
        <strain evidence="1 2">L2-32</strain>
    </source>
</reference>